<dbReference type="InterPro" id="IPR057023">
    <property type="entry name" value="PTP-SAK"/>
</dbReference>
<protein>
    <submittedName>
        <fullName evidence="3">Dual specificity protein phosphatase family protein</fullName>
    </submittedName>
</protein>
<proteinExistence type="predicted"/>
<organism evidence="3 4">
    <name type="scientific">Aureimonas fodinaquatilis</name>
    <dbReference type="NCBI Taxonomy" id="2565783"/>
    <lineage>
        <taxon>Bacteria</taxon>
        <taxon>Pseudomonadati</taxon>
        <taxon>Pseudomonadota</taxon>
        <taxon>Alphaproteobacteria</taxon>
        <taxon>Hyphomicrobiales</taxon>
        <taxon>Aurantimonadaceae</taxon>
        <taxon>Aureimonas</taxon>
    </lineage>
</organism>
<dbReference type="PROSITE" id="PS00383">
    <property type="entry name" value="TYR_PHOSPHATASE_1"/>
    <property type="match status" value="1"/>
</dbReference>
<dbReference type="InterPro" id="IPR020422">
    <property type="entry name" value="TYR_PHOSPHATASE_DUAL_dom"/>
</dbReference>
<dbReference type="InterPro" id="IPR000387">
    <property type="entry name" value="Tyr_Pase_dom"/>
</dbReference>
<keyword evidence="4" id="KW-1185">Reference proteome</keyword>
<dbReference type="GO" id="GO:0016791">
    <property type="term" value="F:phosphatase activity"/>
    <property type="evidence" value="ECO:0007669"/>
    <property type="project" value="UniProtKB-ARBA"/>
</dbReference>
<evidence type="ECO:0000256" key="1">
    <source>
        <dbReference type="ARBA" id="ARBA00022801"/>
    </source>
</evidence>
<dbReference type="Gene3D" id="3.90.190.10">
    <property type="entry name" value="Protein tyrosine phosphatase superfamily"/>
    <property type="match status" value="1"/>
</dbReference>
<comment type="caution">
    <text evidence="3">The sequence shown here is derived from an EMBL/GenBank/DDBJ whole genome shotgun (WGS) entry which is preliminary data.</text>
</comment>
<dbReference type="OrthoDB" id="8016560at2"/>
<reference evidence="3 4" key="1">
    <citation type="submission" date="2019-08" db="EMBL/GenBank/DDBJ databases">
        <title>Aureimonas fodiniaquatilis sp. nov., isolated from a coal mine wastewater.</title>
        <authorList>
            <person name="Kim W."/>
        </authorList>
    </citation>
    <scope>NUCLEOTIDE SEQUENCE [LARGE SCALE GENOMIC DNA]</scope>
    <source>
        <strain evidence="3 4">CAU 1482</strain>
    </source>
</reference>
<dbReference type="SUPFAM" id="SSF52799">
    <property type="entry name" value="(Phosphotyrosine protein) phosphatases II"/>
    <property type="match status" value="1"/>
</dbReference>
<feature type="domain" description="Tyrosine specific protein phosphatases" evidence="2">
    <location>
        <begin position="93"/>
        <end position="165"/>
    </location>
</feature>
<dbReference type="InterPro" id="IPR016130">
    <property type="entry name" value="Tyr_Pase_AS"/>
</dbReference>
<dbReference type="PROSITE" id="PS50056">
    <property type="entry name" value="TYR_PHOSPHATASE_2"/>
    <property type="match status" value="1"/>
</dbReference>
<evidence type="ECO:0000313" key="3">
    <source>
        <dbReference type="EMBL" id="KAA0971938.1"/>
    </source>
</evidence>
<gene>
    <name evidence="3" type="ORF">FPY71_02075</name>
</gene>
<evidence type="ECO:0000313" key="4">
    <source>
        <dbReference type="Proteomes" id="UP000324738"/>
    </source>
</evidence>
<dbReference type="CDD" id="cd14498">
    <property type="entry name" value="DSP"/>
    <property type="match status" value="1"/>
</dbReference>
<dbReference type="EMBL" id="VTWH01000001">
    <property type="protein sequence ID" value="KAA0971938.1"/>
    <property type="molecule type" value="Genomic_DNA"/>
</dbReference>
<dbReference type="Pfam" id="PF22784">
    <property type="entry name" value="PTP-SAK"/>
    <property type="match status" value="1"/>
</dbReference>
<dbReference type="SMART" id="SM00195">
    <property type="entry name" value="DSPc"/>
    <property type="match status" value="1"/>
</dbReference>
<dbReference type="AlphaFoldDB" id="A0A5B0DZY9"/>
<dbReference type="InterPro" id="IPR029021">
    <property type="entry name" value="Prot-tyrosine_phosphatase-like"/>
</dbReference>
<keyword evidence="1" id="KW-0378">Hydrolase</keyword>
<name>A0A5B0DZY9_9HYPH</name>
<dbReference type="Proteomes" id="UP000324738">
    <property type="component" value="Unassembled WGS sequence"/>
</dbReference>
<sequence>MTAQHQHQELTEEQEDRLAVLLPVIDGTGPHNARLFIGNKVAAENAALLLQHDITSTMNLAVNIEIAPLTLTDGTHVRRTHIGLIDGSGNTPHHLLSAVMAIFGIVAQDSPGKAHYPPHRRGNILVHCRGGRSRSATVIALYLHLAHPSRFATFDSAIAHIRNVRGLDATQPQPAMLALVEEALAFIQINRLRCSQSS</sequence>
<evidence type="ECO:0000259" key="2">
    <source>
        <dbReference type="PROSITE" id="PS50056"/>
    </source>
</evidence>
<accession>A0A5B0DZY9</accession>